<dbReference type="Proteomes" id="UP000295684">
    <property type="component" value="Unassembled WGS sequence"/>
</dbReference>
<dbReference type="AlphaFoldDB" id="A0A4R2HN48"/>
<dbReference type="EMBL" id="SLWO01000001">
    <property type="protein sequence ID" value="TCO31325.1"/>
    <property type="molecule type" value="Genomic_DNA"/>
</dbReference>
<feature type="compositionally biased region" description="Basic and acidic residues" evidence="1">
    <location>
        <begin position="16"/>
        <end position="25"/>
    </location>
</feature>
<comment type="caution">
    <text evidence="3">The sequence shown here is derived from an EMBL/GenBank/DDBJ whole genome shotgun (WGS) entry which is preliminary data.</text>
</comment>
<keyword evidence="2" id="KW-0812">Transmembrane</keyword>
<evidence type="ECO:0000313" key="3">
    <source>
        <dbReference type="EMBL" id="TCO31325.1"/>
    </source>
</evidence>
<name>A0A4R2HN48_9SPHI</name>
<accession>A0A4R2HN48</accession>
<proteinExistence type="predicted"/>
<feature type="transmembrane region" description="Helical" evidence="2">
    <location>
        <begin position="48"/>
        <end position="72"/>
    </location>
</feature>
<evidence type="ECO:0000313" key="4">
    <source>
        <dbReference type="Proteomes" id="UP000295684"/>
    </source>
</evidence>
<gene>
    <name evidence="3" type="ORF">EV200_101775</name>
</gene>
<evidence type="ECO:0000256" key="1">
    <source>
        <dbReference type="SAM" id="MobiDB-lite"/>
    </source>
</evidence>
<feature type="region of interest" description="Disordered" evidence="1">
    <location>
        <begin position="1"/>
        <end position="25"/>
    </location>
</feature>
<evidence type="ECO:0000256" key="2">
    <source>
        <dbReference type="SAM" id="Phobius"/>
    </source>
</evidence>
<keyword evidence="2" id="KW-1133">Transmembrane helix</keyword>
<sequence length="78" mass="9202">MALTKYNFMSNLSHPEPVKKSDRVESNHKTFNESYAQTSKRKFEGWPILWILLILSIILLIVWYTGSASMIIEWIEKK</sequence>
<reference evidence="3 4" key="1">
    <citation type="submission" date="2019-03" db="EMBL/GenBank/DDBJ databases">
        <title>Genomic Encyclopedia of Type Strains, Phase IV (KMG-IV): sequencing the most valuable type-strain genomes for metagenomic binning, comparative biology and taxonomic classification.</title>
        <authorList>
            <person name="Goeker M."/>
        </authorList>
    </citation>
    <scope>NUCLEOTIDE SEQUENCE [LARGE SCALE GENOMIC DNA]</scope>
    <source>
        <strain evidence="3 4">DSM 103236</strain>
    </source>
</reference>
<organism evidence="3 4">
    <name type="scientific">Pedobacter psychrotolerans</name>
    <dbReference type="NCBI Taxonomy" id="1843235"/>
    <lineage>
        <taxon>Bacteria</taxon>
        <taxon>Pseudomonadati</taxon>
        <taxon>Bacteroidota</taxon>
        <taxon>Sphingobacteriia</taxon>
        <taxon>Sphingobacteriales</taxon>
        <taxon>Sphingobacteriaceae</taxon>
        <taxon>Pedobacter</taxon>
    </lineage>
</organism>
<protein>
    <submittedName>
        <fullName evidence="3">Uncharacterized protein</fullName>
    </submittedName>
</protein>
<keyword evidence="2" id="KW-0472">Membrane</keyword>